<dbReference type="Proteomes" id="UP001059844">
    <property type="component" value="Chromosome"/>
</dbReference>
<evidence type="ECO:0000256" key="1">
    <source>
        <dbReference type="SAM" id="Phobius"/>
    </source>
</evidence>
<organism evidence="2 3">
    <name type="scientific">Flavobacterium cerinum</name>
    <dbReference type="NCBI Taxonomy" id="2502784"/>
    <lineage>
        <taxon>Bacteria</taxon>
        <taxon>Pseudomonadati</taxon>
        <taxon>Bacteroidota</taxon>
        <taxon>Flavobacteriia</taxon>
        <taxon>Flavobacteriales</taxon>
        <taxon>Flavobacteriaceae</taxon>
        <taxon>Flavobacterium</taxon>
    </lineage>
</organism>
<sequence>MSFIYDLAKNYAFAAARQAGRNYSNSQNNLYVAPLSQQQSNPYANTADLKPHKEYIIIKLFWASVFSLFFPFIGPLILLYRGYFNYTKNYKLMYRIEKQSVYKKDLRYRDGLRHMGYRDVKVDVKVDIDPAKQSSNRIKAWGYFIISILTLIIDFIVATAN</sequence>
<evidence type="ECO:0008006" key="4">
    <source>
        <dbReference type="Google" id="ProtNLM"/>
    </source>
</evidence>
<keyword evidence="1" id="KW-1133">Transmembrane helix</keyword>
<feature type="transmembrane region" description="Helical" evidence="1">
    <location>
        <begin position="140"/>
        <end position="160"/>
    </location>
</feature>
<feature type="transmembrane region" description="Helical" evidence="1">
    <location>
        <begin position="60"/>
        <end position="83"/>
    </location>
</feature>
<dbReference type="RefSeq" id="WP_256549520.1">
    <property type="nucleotide sequence ID" value="NZ_CP101751.1"/>
</dbReference>
<keyword evidence="3" id="KW-1185">Reference proteome</keyword>
<gene>
    <name evidence="2" type="ORF">NOX80_09425</name>
</gene>
<keyword evidence="1" id="KW-0812">Transmembrane</keyword>
<evidence type="ECO:0000313" key="3">
    <source>
        <dbReference type="Proteomes" id="UP001059844"/>
    </source>
</evidence>
<protein>
    <recommendedName>
        <fullName evidence="4">DUF3592 domain-containing protein</fullName>
    </recommendedName>
</protein>
<accession>A0ABY5INU5</accession>
<keyword evidence="1" id="KW-0472">Membrane</keyword>
<name>A0ABY5INU5_9FLAO</name>
<proteinExistence type="predicted"/>
<evidence type="ECO:0000313" key="2">
    <source>
        <dbReference type="EMBL" id="UUC43852.1"/>
    </source>
</evidence>
<dbReference type="EMBL" id="CP101751">
    <property type="protein sequence ID" value="UUC43852.1"/>
    <property type="molecule type" value="Genomic_DNA"/>
</dbReference>
<reference evidence="2" key="1">
    <citation type="submission" date="2022-07" db="EMBL/GenBank/DDBJ databases">
        <title>Isolation, identification, and degradation of a PFOSA degrading strain from sewage treatment plant.</title>
        <authorList>
            <person name="Zhang L."/>
            <person name="Huo Y."/>
        </authorList>
    </citation>
    <scope>NUCLEOTIDE SEQUENCE</scope>
    <source>
        <strain evidence="2">C1</strain>
    </source>
</reference>